<dbReference type="AlphaFoldDB" id="A0AAW0N9K8"/>
<comment type="caution">
    <text evidence="2">The sequence shown here is derived from an EMBL/GenBank/DDBJ whole genome shotgun (WGS) entry which is preliminary data.</text>
</comment>
<evidence type="ECO:0008006" key="4">
    <source>
        <dbReference type="Google" id="ProtNLM"/>
    </source>
</evidence>
<dbReference type="PANTHER" id="PTHR15592">
    <property type="entry name" value="MATRIN 3/NUCLEAR PROTEIN 220-RELATED"/>
    <property type="match status" value="1"/>
</dbReference>
<feature type="region of interest" description="Disordered" evidence="1">
    <location>
        <begin position="32"/>
        <end position="309"/>
    </location>
</feature>
<feature type="compositionally biased region" description="Basic and acidic residues" evidence="1">
    <location>
        <begin position="40"/>
        <end position="52"/>
    </location>
</feature>
<dbReference type="Proteomes" id="UP001460270">
    <property type="component" value="Unassembled WGS sequence"/>
</dbReference>
<proteinExistence type="predicted"/>
<dbReference type="SUPFAM" id="SSF54928">
    <property type="entry name" value="RNA-binding domain, RBD"/>
    <property type="match status" value="2"/>
</dbReference>
<feature type="compositionally biased region" description="Basic and acidic residues" evidence="1">
    <location>
        <begin position="94"/>
        <end position="136"/>
    </location>
</feature>
<sequence>MILVDPPAAAAAEVGGELFNLIRFREKCASISICSSTDSTVKHTQREWEKERKKERKKRESKKRERRKKGRKKGERKKEGRERERRERERRKREKEERERKKEERERKKEERKNGERKNGERKKEEREKEERERKKEERKRKKEGKERRKRERKRERRKRERTNAERERKKEERERKIERRKGEGKREGREGKRKTREREIRGRKETGARDKREREKKSEEETEKEEKKNTEGEREERDRDRKKERVQKIRKERRERERKNTGRKETGAREREKKSEGETEREGREEKERDRRERENNTHIHELGGGTGVLTAHVSPPCYNVIGPQNHAAVTRSQMVSLVFVNSQYCEINHLAGQRGSDELLSSVSNGPYIMSTTVQSRDARRRGGVGGGVGGVGSPSRVLHIRRLPTDVTEAEVIGLGLPFGDVSNLLMLKAKNQRAQAALRALSSSHLDPVAPPPSAVLRVVVENMVCAPGAVTMDTLYQVKLQTGFSKFGTVLRIIVFTKNSQFQALLQYSDGQAAQAAKVLLDGQNLYNGCCTLRISFSKLTALDIKFNNERSRDFTRPDLPSGDTPAGMEHPAAMATAFTPGLIPAAPYPTATHAFPHAFTIQPTVSSYPGLVPALPGALTSLSLPAASRLGFTTLLQQTQCCWSRVTPHCLFILFGVYGDVMRVKILFNKKENALVQMADATQAQLRGPRGPGPDQGLQHLPLHRFKKPGSKNYSNIFPRRPRCTCPIYRRLWWRRI</sequence>
<name>A0AAW0N9K8_9GOBI</name>
<accession>A0AAW0N9K8</accession>
<dbReference type="EMBL" id="JBBPFD010000018">
    <property type="protein sequence ID" value="KAK7888740.1"/>
    <property type="molecule type" value="Genomic_DNA"/>
</dbReference>
<evidence type="ECO:0000313" key="3">
    <source>
        <dbReference type="Proteomes" id="UP001460270"/>
    </source>
</evidence>
<dbReference type="Gene3D" id="3.30.70.330">
    <property type="match status" value="3"/>
</dbReference>
<organism evidence="2 3">
    <name type="scientific">Mugilogobius chulae</name>
    <name type="common">yellowstripe goby</name>
    <dbReference type="NCBI Taxonomy" id="88201"/>
    <lineage>
        <taxon>Eukaryota</taxon>
        <taxon>Metazoa</taxon>
        <taxon>Chordata</taxon>
        <taxon>Craniata</taxon>
        <taxon>Vertebrata</taxon>
        <taxon>Euteleostomi</taxon>
        <taxon>Actinopterygii</taxon>
        <taxon>Neopterygii</taxon>
        <taxon>Teleostei</taxon>
        <taxon>Neoteleostei</taxon>
        <taxon>Acanthomorphata</taxon>
        <taxon>Gobiaria</taxon>
        <taxon>Gobiiformes</taxon>
        <taxon>Gobioidei</taxon>
        <taxon>Gobiidae</taxon>
        <taxon>Gobionellinae</taxon>
        <taxon>Mugilogobius</taxon>
    </lineage>
</organism>
<gene>
    <name evidence="2" type="ORF">WMY93_024300</name>
</gene>
<protein>
    <recommendedName>
        <fullName evidence="4">RRM domain-containing protein</fullName>
    </recommendedName>
</protein>
<feature type="compositionally biased region" description="Basic and acidic residues" evidence="1">
    <location>
        <begin position="76"/>
        <end position="87"/>
    </location>
</feature>
<keyword evidence="3" id="KW-1185">Reference proteome</keyword>
<feature type="compositionally biased region" description="Basic and acidic residues" evidence="1">
    <location>
        <begin position="162"/>
        <end position="303"/>
    </location>
</feature>
<evidence type="ECO:0000256" key="1">
    <source>
        <dbReference type="SAM" id="MobiDB-lite"/>
    </source>
</evidence>
<evidence type="ECO:0000313" key="2">
    <source>
        <dbReference type="EMBL" id="KAK7888740.1"/>
    </source>
</evidence>
<dbReference type="InterPro" id="IPR035979">
    <property type="entry name" value="RBD_domain_sf"/>
</dbReference>
<dbReference type="Pfam" id="PF13893">
    <property type="entry name" value="RRM_5"/>
    <property type="match status" value="2"/>
</dbReference>
<dbReference type="GO" id="GO:0003676">
    <property type="term" value="F:nucleic acid binding"/>
    <property type="evidence" value="ECO:0007669"/>
    <property type="project" value="InterPro"/>
</dbReference>
<feature type="compositionally biased region" description="Basic residues" evidence="1">
    <location>
        <begin position="137"/>
        <end position="161"/>
    </location>
</feature>
<reference evidence="3" key="1">
    <citation type="submission" date="2024-04" db="EMBL/GenBank/DDBJ databases">
        <title>Salinicola lusitanus LLJ914,a marine bacterium isolated from the Okinawa Trough.</title>
        <authorList>
            <person name="Li J."/>
        </authorList>
    </citation>
    <scope>NUCLEOTIDE SEQUENCE [LARGE SCALE GENOMIC DNA]</scope>
</reference>
<dbReference type="InterPro" id="IPR012677">
    <property type="entry name" value="Nucleotide-bd_a/b_plait_sf"/>
</dbReference>
<feature type="compositionally biased region" description="Basic residues" evidence="1">
    <location>
        <begin position="53"/>
        <end position="75"/>
    </location>
</feature>